<dbReference type="GO" id="GO:0005737">
    <property type="term" value="C:cytoplasm"/>
    <property type="evidence" value="ECO:0007669"/>
    <property type="project" value="UniProtKB-ARBA"/>
</dbReference>
<keyword evidence="3 4" id="KW-0012">Acyltransferase</keyword>
<dbReference type="PANTHER" id="PTHR43853">
    <property type="entry name" value="3-KETOACYL-COA THIOLASE, PEROXISOMAL"/>
    <property type="match status" value="1"/>
</dbReference>
<evidence type="ECO:0000313" key="8">
    <source>
        <dbReference type="EMBL" id="NEY21363.1"/>
    </source>
</evidence>
<evidence type="ECO:0000256" key="4">
    <source>
        <dbReference type="RuleBase" id="RU003557"/>
    </source>
</evidence>
<evidence type="ECO:0000256" key="3">
    <source>
        <dbReference type="ARBA" id="ARBA00023315"/>
    </source>
</evidence>
<feature type="domain" description="Thiolase N-terminal" evidence="6">
    <location>
        <begin position="5"/>
        <end position="231"/>
    </location>
</feature>
<dbReference type="Proteomes" id="UP000476934">
    <property type="component" value="Unassembled WGS sequence"/>
</dbReference>
<dbReference type="PIRSF" id="PIRSF000429">
    <property type="entry name" value="Ac-CoA_Ac_transf"/>
    <property type="match status" value="1"/>
</dbReference>
<keyword evidence="5" id="KW-0472">Membrane</keyword>
<dbReference type="Pfam" id="PF00108">
    <property type="entry name" value="Thiolase_N"/>
    <property type="match status" value="1"/>
</dbReference>
<dbReference type="InterPro" id="IPR020616">
    <property type="entry name" value="Thiolase_N"/>
</dbReference>
<dbReference type="GO" id="GO:0006635">
    <property type="term" value="P:fatty acid beta-oxidation"/>
    <property type="evidence" value="ECO:0007669"/>
    <property type="project" value="TreeGrafter"/>
</dbReference>
<evidence type="ECO:0000259" key="6">
    <source>
        <dbReference type="Pfam" id="PF00108"/>
    </source>
</evidence>
<reference evidence="8 9" key="1">
    <citation type="submission" date="2020-03" db="EMBL/GenBank/DDBJ databases">
        <title>Bacillus aquiflavi sp. nov., isolated from yellow water of strong flavor Chinese baijiu in Yibin region of China.</title>
        <authorList>
            <person name="Xie J."/>
        </authorList>
    </citation>
    <scope>NUCLEOTIDE SEQUENCE [LARGE SCALE GENOMIC DNA]</scope>
    <source>
        <strain evidence="8 9">Gsoil 114</strain>
    </source>
</reference>
<protein>
    <submittedName>
        <fullName evidence="8">Acetyl-CoA C-acyltransferase</fullName>
    </submittedName>
</protein>
<keyword evidence="9" id="KW-1185">Reference proteome</keyword>
<name>A0A6M0PAB0_9BACI</name>
<dbReference type="AlphaFoldDB" id="A0A6M0PAB0"/>
<keyword evidence="5" id="KW-0812">Transmembrane</keyword>
<accession>A0A6M0PAB0</accession>
<dbReference type="InterPro" id="IPR050215">
    <property type="entry name" value="Thiolase-like_sf_Thiolase"/>
</dbReference>
<dbReference type="SUPFAM" id="SSF53901">
    <property type="entry name" value="Thiolase-like"/>
    <property type="match status" value="1"/>
</dbReference>
<evidence type="ECO:0000259" key="7">
    <source>
        <dbReference type="Pfam" id="PF02803"/>
    </source>
</evidence>
<evidence type="ECO:0000313" key="9">
    <source>
        <dbReference type="Proteomes" id="UP000476934"/>
    </source>
</evidence>
<evidence type="ECO:0000256" key="2">
    <source>
        <dbReference type="ARBA" id="ARBA00022679"/>
    </source>
</evidence>
<dbReference type="PANTHER" id="PTHR43853:SF3">
    <property type="entry name" value="ACETYL-COA C-ACETYLTRANSFERASE YHFS-RELATED"/>
    <property type="match status" value="1"/>
</dbReference>
<dbReference type="GO" id="GO:0010124">
    <property type="term" value="P:phenylacetate catabolic process"/>
    <property type="evidence" value="ECO:0007669"/>
    <property type="project" value="TreeGrafter"/>
</dbReference>
<proteinExistence type="inferred from homology"/>
<dbReference type="InterPro" id="IPR002155">
    <property type="entry name" value="Thiolase"/>
</dbReference>
<keyword evidence="2 4" id="KW-0808">Transferase</keyword>
<dbReference type="NCBIfam" id="TIGR01930">
    <property type="entry name" value="AcCoA-C-Actrans"/>
    <property type="match status" value="1"/>
</dbReference>
<dbReference type="CDD" id="cd00751">
    <property type="entry name" value="thiolase"/>
    <property type="match status" value="1"/>
</dbReference>
<dbReference type="EMBL" id="JAAIWK010000032">
    <property type="protein sequence ID" value="NEY21363.1"/>
    <property type="molecule type" value="Genomic_DNA"/>
</dbReference>
<dbReference type="GO" id="GO:0003988">
    <property type="term" value="F:acetyl-CoA C-acyltransferase activity"/>
    <property type="evidence" value="ECO:0007669"/>
    <property type="project" value="TreeGrafter"/>
</dbReference>
<comment type="caution">
    <text evidence="8">The sequence shown here is derived from an EMBL/GenBank/DDBJ whole genome shotgun (WGS) entry which is preliminary data.</text>
</comment>
<sequence>MNQAVIVNAKRTPIGKKNGILKGLVPHLLAAPLLTFLSKGIEEDIEDVILGNVVGPGGNIARLSVLEAGLPLSVPGFTIDRQCSAGLEAIRIACYLVQAGAGSCYLAGGVESASTSPYHKRAQFSPNRIGDPDMGIAAEYVAETYNITRTMQDEYALLSYQRSWDAFKAAHYEKEILAIDSFKRDEELYRTRNIEKLLKRAKPAFKQNGTVTAANSCGIHDGACAVIVMEEGKAHDLGFQPVLYFIDSQISGVHPNFPGIAPVPAIQKLLNRNNLTIKDIDLFEINEAFASKIVSCSQELSIPYEKLNVNGGALTIGHPYGASGAILITRLFYEVQRNRKVQYVVAAIGSGGGVGVAMLLKVM</sequence>
<evidence type="ECO:0000256" key="5">
    <source>
        <dbReference type="SAM" id="Phobius"/>
    </source>
</evidence>
<organism evidence="8 9">
    <name type="scientific">Heyndrickxia ginsengihumi</name>
    <dbReference type="NCBI Taxonomy" id="363870"/>
    <lineage>
        <taxon>Bacteria</taxon>
        <taxon>Bacillati</taxon>
        <taxon>Bacillota</taxon>
        <taxon>Bacilli</taxon>
        <taxon>Bacillales</taxon>
        <taxon>Bacillaceae</taxon>
        <taxon>Heyndrickxia</taxon>
    </lineage>
</organism>
<dbReference type="InterPro" id="IPR020617">
    <property type="entry name" value="Thiolase_C"/>
</dbReference>
<feature type="transmembrane region" description="Helical" evidence="5">
    <location>
        <begin position="341"/>
        <end position="360"/>
    </location>
</feature>
<feature type="domain" description="Thiolase C-terminal" evidence="7">
    <location>
        <begin position="244"/>
        <end position="361"/>
    </location>
</feature>
<comment type="similarity">
    <text evidence="1 4">Belongs to the thiolase-like superfamily. Thiolase family.</text>
</comment>
<gene>
    <name evidence="8" type="ORF">G4D61_15570</name>
</gene>
<keyword evidence="5" id="KW-1133">Transmembrane helix</keyword>
<dbReference type="Gene3D" id="3.40.47.10">
    <property type="match status" value="2"/>
</dbReference>
<dbReference type="RefSeq" id="WP_163174311.1">
    <property type="nucleotide sequence ID" value="NZ_JAAIWK010000032.1"/>
</dbReference>
<evidence type="ECO:0000256" key="1">
    <source>
        <dbReference type="ARBA" id="ARBA00010982"/>
    </source>
</evidence>
<dbReference type="InterPro" id="IPR016039">
    <property type="entry name" value="Thiolase-like"/>
</dbReference>
<dbReference type="Pfam" id="PF02803">
    <property type="entry name" value="Thiolase_C"/>
    <property type="match status" value="1"/>
</dbReference>
<dbReference type="NCBIfam" id="NF005212">
    <property type="entry name" value="PRK06690.1"/>
    <property type="match status" value="1"/>
</dbReference>